<feature type="compositionally biased region" description="Polar residues" evidence="1">
    <location>
        <begin position="1"/>
        <end position="14"/>
    </location>
</feature>
<proteinExistence type="predicted"/>
<evidence type="ECO:0000256" key="1">
    <source>
        <dbReference type="SAM" id="MobiDB-lite"/>
    </source>
</evidence>
<evidence type="ECO:0000313" key="3">
    <source>
        <dbReference type="Proteomes" id="UP000015105"/>
    </source>
</evidence>
<organism evidence="2 3">
    <name type="scientific">Aegilops tauschii subsp. strangulata</name>
    <name type="common">Goatgrass</name>
    <dbReference type="NCBI Taxonomy" id="200361"/>
    <lineage>
        <taxon>Eukaryota</taxon>
        <taxon>Viridiplantae</taxon>
        <taxon>Streptophyta</taxon>
        <taxon>Embryophyta</taxon>
        <taxon>Tracheophyta</taxon>
        <taxon>Spermatophyta</taxon>
        <taxon>Magnoliopsida</taxon>
        <taxon>Liliopsida</taxon>
        <taxon>Poales</taxon>
        <taxon>Poaceae</taxon>
        <taxon>BOP clade</taxon>
        <taxon>Pooideae</taxon>
        <taxon>Triticodae</taxon>
        <taxon>Triticeae</taxon>
        <taxon>Triticinae</taxon>
        <taxon>Aegilops</taxon>
    </lineage>
</organism>
<reference evidence="2" key="5">
    <citation type="journal article" date="2021" name="G3 (Bethesda)">
        <title>Aegilops tauschii genome assembly Aet v5.0 features greater sequence contiguity and improved annotation.</title>
        <authorList>
            <person name="Wang L."/>
            <person name="Zhu T."/>
            <person name="Rodriguez J.C."/>
            <person name="Deal K.R."/>
            <person name="Dubcovsky J."/>
            <person name="McGuire P.E."/>
            <person name="Lux T."/>
            <person name="Spannagl M."/>
            <person name="Mayer K.F.X."/>
            <person name="Baldrich P."/>
            <person name="Meyers B.C."/>
            <person name="Huo N."/>
            <person name="Gu Y.Q."/>
            <person name="Zhou H."/>
            <person name="Devos K.M."/>
            <person name="Bennetzen J.L."/>
            <person name="Unver T."/>
            <person name="Budak H."/>
            <person name="Gulick P.J."/>
            <person name="Galiba G."/>
            <person name="Kalapos B."/>
            <person name="Nelson D.R."/>
            <person name="Li P."/>
            <person name="You F.M."/>
            <person name="Luo M.C."/>
            <person name="Dvorak J."/>
        </authorList>
    </citation>
    <scope>NUCLEOTIDE SEQUENCE [LARGE SCALE GENOMIC DNA]</scope>
    <source>
        <strain evidence="2">cv. AL8/78</strain>
    </source>
</reference>
<name>A0A453CBU0_AEGTS</name>
<dbReference type="AlphaFoldDB" id="A0A453CBU0"/>
<reference evidence="2" key="4">
    <citation type="submission" date="2019-03" db="UniProtKB">
        <authorList>
            <consortium name="EnsemblPlants"/>
        </authorList>
    </citation>
    <scope>IDENTIFICATION</scope>
</reference>
<evidence type="ECO:0000313" key="2">
    <source>
        <dbReference type="EnsemblPlants" id="AET2Gv20797600.8"/>
    </source>
</evidence>
<keyword evidence="3" id="KW-1185">Reference proteome</keyword>
<reference evidence="2" key="3">
    <citation type="journal article" date="2017" name="Nature">
        <title>Genome sequence of the progenitor of the wheat D genome Aegilops tauschii.</title>
        <authorList>
            <person name="Luo M.C."/>
            <person name="Gu Y.Q."/>
            <person name="Puiu D."/>
            <person name="Wang H."/>
            <person name="Twardziok S.O."/>
            <person name="Deal K.R."/>
            <person name="Huo N."/>
            <person name="Zhu T."/>
            <person name="Wang L."/>
            <person name="Wang Y."/>
            <person name="McGuire P.E."/>
            <person name="Liu S."/>
            <person name="Long H."/>
            <person name="Ramasamy R.K."/>
            <person name="Rodriguez J.C."/>
            <person name="Van S.L."/>
            <person name="Yuan L."/>
            <person name="Wang Z."/>
            <person name="Xia Z."/>
            <person name="Xiao L."/>
            <person name="Anderson O.D."/>
            <person name="Ouyang S."/>
            <person name="Liang Y."/>
            <person name="Zimin A.V."/>
            <person name="Pertea G."/>
            <person name="Qi P."/>
            <person name="Bennetzen J.L."/>
            <person name="Dai X."/>
            <person name="Dawson M.W."/>
            <person name="Muller H.G."/>
            <person name="Kugler K."/>
            <person name="Rivarola-Duarte L."/>
            <person name="Spannagl M."/>
            <person name="Mayer K.F.X."/>
            <person name="Lu F.H."/>
            <person name="Bevan M.W."/>
            <person name="Leroy P."/>
            <person name="Li P."/>
            <person name="You F.M."/>
            <person name="Sun Q."/>
            <person name="Liu Z."/>
            <person name="Lyons E."/>
            <person name="Wicker T."/>
            <person name="Salzberg S.L."/>
            <person name="Devos K.M."/>
            <person name="Dvorak J."/>
        </authorList>
    </citation>
    <scope>NUCLEOTIDE SEQUENCE [LARGE SCALE GENOMIC DNA]</scope>
    <source>
        <strain evidence="2">cv. AL8/78</strain>
    </source>
</reference>
<reference evidence="3" key="1">
    <citation type="journal article" date="2014" name="Science">
        <title>Ancient hybridizations among the ancestral genomes of bread wheat.</title>
        <authorList>
            <consortium name="International Wheat Genome Sequencing Consortium,"/>
            <person name="Marcussen T."/>
            <person name="Sandve S.R."/>
            <person name="Heier L."/>
            <person name="Spannagl M."/>
            <person name="Pfeifer M."/>
            <person name="Jakobsen K.S."/>
            <person name="Wulff B.B."/>
            <person name="Steuernagel B."/>
            <person name="Mayer K.F."/>
            <person name="Olsen O.A."/>
        </authorList>
    </citation>
    <scope>NUCLEOTIDE SEQUENCE [LARGE SCALE GENOMIC DNA]</scope>
    <source>
        <strain evidence="3">cv. AL8/78</strain>
    </source>
</reference>
<feature type="region of interest" description="Disordered" evidence="1">
    <location>
        <begin position="1"/>
        <end position="75"/>
    </location>
</feature>
<dbReference type="Gramene" id="AET2Gv20797600.8">
    <property type="protein sequence ID" value="AET2Gv20797600.8"/>
    <property type="gene ID" value="AET2Gv20797600"/>
</dbReference>
<sequence>ASVNPPASPAQNRNYPPPSRCRAYRHAGPEPRTPRTCPCESTRLPRGGSRNNEDLPHSPNAPGIKPHLLPSPRLH</sequence>
<dbReference type="Proteomes" id="UP000015105">
    <property type="component" value="Chromosome 2D"/>
</dbReference>
<reference evidence="3" key="2">
    <citation type="journal article" date="2017" name="Nat. Plants">
        <title>The Aegilops tauschii genome reveals multiple impacts of transposons.</title>
        <authorList>
            <person name="Zhao G."/>
            <person name="Zou C."/>
            <person name="Li K."/>
            <person name="Wang K."/>
            <person name="Li T."/>
            <person name="Gao L."/>
            <person name="Zhang X."/>
            <person name="Wang H."/>
            <person name="Yang Z."/>
            <person name="Liu X."/>
            <person name="Jiang W."/>
            <person name="Mao L."/>
            <person name="Kong X."/>
            <person name="Jiao Y."/>
            <person name="Jia J."/>
        </authorList>
    </citation>
    <scope>NUCLEOTIDE SEQUENCE [LARGE SCALE GENOMIC DNA]</scope>
    <source>
        <strain evidence="3">cv. AL8/78</strain>
    </source>
</reference>
<protein>
    <submittedName>
        <fullName evidence="2">Uncharacterized protein</fullName>
    </submittedName>
</protein>
<accession>A0A453CBU0</accession>
<dbReference type="EnsemblPlants" id="AET2Gv20797600.8">
    <property type="protein sequence ID" value="AET2Gv20797600.8"/>
    <property type="gene ID" value="AET2Gv20797600"/>
</dbReference>